<dbReference type="GO" id="GO:0005886">
    <property type="term" value="C:plasma membrane"/>
    <property type="evidence" value="ECO:0000318"/>
    <property type="project" value="GO_Central"/>
</dbReference>
<keyword evidence="5" id="KW-0630">Potassium</keyword>
<dbReference type="GO" id="GO:0015385">
    <property type="term" value="F:sodium:proton antiporter activity"/>
    <property type="evidence" value="ECO:0000318"/>
    <property type="project" value="GO_Central"/>
</dbReference>
<dbReference type="Pfam" id="PF00999">
    <property type="entry name" value="Na_H_Exchanger"/>
    <property type="match status" value="1"/>
</dbReference>
<evidence type="ECO:0000256" key="3">
    <source>
        <dbReference type="ARBA" id="ARBA00022538"/>
    </source>
</evidence>
<keyword evidence="13" id="KW-0050">Antiport</keyword>
<evidence type="ECO:0000256" key="6">
    <source>
        <dbReference type="ARBA" id="ARBA00022989"/>
    </source>
</evidence>
<evidence type="ECO:0000256" key="13">
    <source>
        <dbReference type="RuleBase" id="RU003722"/>
    </source>
</evidence>
<evidence type="ECO:0000256" key="10">
    <source>
        <dbReference type="ARBA" id="ARBA00023201"/>
    </source>
</evidence>
<proteinExistence type="inferred from homology"/>
<keyword evidence="15" id="KW-1185">Reference proteome</keyword>
<name>A0A2C9WMW8_MANES</name>
<keyword evidence="7" id="KW-0915">Sodium</keyword>
<dbReference type="InterPro" id="IPR018422">
    <property type="entry name" value="Cation/H_exchanger_CPA1"/>
</dbReference>
<comment type="subcellular location">
    <subcellularLocation>
        <location evidence="1">Membrane</location>
        <topology evidence="1">Multi-pass membrane protein</topology>
    </subcellularLocation>
</comment>
<evidence type="ECO:0000256" key="8">
    <source>
        <dbReference type="ARBA" id="ARBA00023065"/>
    </source>
</evidence>
<dbReference type="InterPro" id="IPR006153">
    <property type="entry name" value="Cation/H_exchanger_TM"/>
</dbReference>
<comment type="catalytic activity">
    <reaction evidence="11">
        <text>Na(+)(in) + H(+)(out) = Na(+)(out) + H(+)(in)</text>
        <dbReference type="Rhea" id="RHEA:29419"/>
        <dbReference type="ChEBI" id="CHEBI:15378"/>
        <dbReference type="ChEBI" id="CHEBI:29101"/>
    </reaction>
</comment>
<evidence type="ECO:0000256" key="2">
    <source>
        <dbReference type="ARBA" id="ARBA00022448"/>
    </source>
</evidence>
<evidence type="ECO:0000313" key="15">
    <source>
        <dbReference type="Proteomes" id="UP000091857"/>
    </source>
</evidence>
<evidence type="ECO:0000313" key="14">
    <source>
        <dbReference type="EMBL" id="OAY61756.2"/>
    </source>
</evidence>
<dbReference type="OMA" id="RNFATIN"/>
<keyword evidence="4 13" id="KW-0812">Transmembrane</keyword>
<evidence type="ECO:0000256" key="11">
    <source>
        <dbReference type="ARBA" id="ARBA00047524"/>
    </source>
</evidence>
<dbReference type="PANTHER" id="PTHR10110">
    <property type="entry name" value="SODIUM/HYDROGEN EXCHANGER"/>
    <property type="match status" value="1"/>
</dbReference>
<reference evidence="15" key="1">
    <citation type="journal article" date="2016" name="Nat. Biotechnol.">
        <title>Sequencing wild and cultivated cassava and related species reveals extensive interspecific hybridization and genetic diversity.</title>
        <authorList>
            <person name="Bredeson J.V."/>
            <person name="Lyons J.B."/>
            <person name="Prochnik S.E."/>
            <person name="Wu G.A."/>
            <person name="Ha C.M."/>
            <person name="Edsinger-Gonzales E."/>
            <person name="Grimwood J."/>
            <person name="Schmutz J."/>
            <person name="Rabbi I.Y."/>
            <person name="Egesi C."/>
            <person name="Nauluvula P."/>
            <person name="Lebot V."/>
            <person name="Ndunguru J."/>
            <person name="Mkamilo G."/>
            <person name="Bart R.S."/>
            <person name="Setter T.L."/>
            <person name="Gleadow R.M."/>
            <person name="Kulakow P."/>
            <person name="Ferguson M.E."/>
            <person name="Rounsley S."/>
            <person name="Rokhsar D.S."/>
        </authorList>
    </citation>
    <scope>NUCLEOTIDE SEQUENCE [LARGE SCALE GENOMIC DNA]</scope>
    <source>
        <strain evidence="15">cv. AM560-2</strain>
    </source>
</reference>
<dbReference type="EMBL" id="CM004387">
    <property type="protein sequence ID" value="OAY61756.2"/>
    <property type="molecule type" value="Genomic_DNA"/>
</dbReference>
<keyword evidence="10 13" id="KW-0739">Sodium transport</keyword>
<dbReference type="GO" id="GO:0015386">
    <property type="term" value="F:potassium:proton antiporter activity"/>
    <property type="evidence" value="ECO:0000318"/>
    <property type="project" value="GO_Central"/>
</dbReference>
<comment type="catalytic activity">
    <reaction evidence="12">
        <text>K(+)(in) + H(+)(out) = K(+)(out) + H(+)(in)</text>
        <dbReference type="Rhea" id="RHEA:29467"/>
        <dbReference type="ChEBI" id="CHEBI:15378"/>
        <dbReference type="ChEBI" id="CHEBI:29103"/>
    </reaction>
</comment>
<comment type="similarity">
    <text evidence="13">Belongs to the monovalent cation:proton antiporter 1 (CPA1) transporter (TC 2.A.36) family.</text>
</comment>
<evidence type="ECO:0000256" key="1">
    <source>
        <dbReference type="ARBA" id="ARBA00004141"/>
    </source>
</evidence>
<keyword evidence="8 13" id="KW-0406">Ion transport</keyword>
<keyword evidence="2 13" id="KW-0813">Transport</keyword>
<dbReference type="Proteomes" id="UP000091857">
    <property type="component" value="Chromosome 1"/>
</dbReference>
<gene>
    <name evidence="14" type="ORF">MANES_01G103601v8</name>
</gene>
<dbReference type="GO" id="GO:0051453">
    <property type="term" value="P:regulation of intracellular pH"/>
    <property type="evidence" value="ECO:0000318"/>
    <property type="project" value="GO_Central"/>
</dbReference>
<dbReference type="PRINTS" id="PR01084">
    <property type="entry name" value="NAHEXCHNGR"/>
</dbReference>
<evidence type="ECO:0000256" key="12">
    <source>
        <dbReference type="ARBA" id="ARBA00047912"/>
    </source>
</evidence>
<evidence type="ECO:0000256" key="7">
    <source>
        <dbReference type="ARBA" id="ARBA00023053"/>
    </source>
</evidence>
<sequence>MTYDRELFKKLDTSIITKVKIGNGERITARGKGTMSIESLSGQKLISEVLFVPDIDRNLLSVGQLLEKDYEVFFRKKCCTIIDPEGREVFRIKMKGKSFVLDMLEQEQTFVAQRDNNTMLWHKRLGHFHHNVVLFMKKTQM</sequence>
<organism evidence="14 15">
    <name type="scientific">Manihot esculenta</name>
    <name type="common">Cassava</name>
    <name type="synonym">Jatropha manihot</name>
    <dbReference type="NCBI Taxonomy" id="3983"/>
    <lineage>
        <taxon>Eukaryota</taxon>
        <taxon>Viridiplantae</taxon>
        <taxon>Streptophyta</taxon>
        <taxon>Embryophyta</taxon>
        <taxon>Tracheophyta</taxon>
        <taxon>Spermatophyta</taxon>
        <taxon>Magnoliopsida</taxon>
        <taxon>eudicotyledons</taxon>
        <taxon>Gunneridae</taxon>
        <taxon>Pentapetalae</taxon>
        <taxon>rosids</taxon>
        <taxon>fabids</taxon>
        <taxon>Malpighiales</taxon>
        <taxon>Euphorbiaceae</taxon>
        <taxon>Crotonoideae</taxon>
        <taxon>Manihoteae</taxon>
        <taxon>Manihot</taxon>
    </lineage>
</organism>
<accession>A0A2C9WMW8</accession>
<evidence type="ECO:0000256" key="9">
    <source>
        <dbReference type="ARBA" id="ARBA00023136"/>
    </source>
</evidence>
<evidence type="ECO:0000256" key="5">
    <source>
        <dbReference type="ARBA" id="ARBA00022958"/>
    </source>
</evidence>
<protein>
    <recommendedName>
        <fullName evidence="13">Sodium/hydrogen exchanger</fullName>
    </recommendedName>
</protein>
<comment type="caution">
    <text evidence="14">The sequence shown here is derived from an EMBL/GenBank/DDBJ whole genome shotgun (WGS) entry which is preliminary data.</text>
</comment>
<evidence type="ECO:0000256" key="4">
    <source>
        <dbReference type="ARBA" id="ARBA00022692"/>
    </source>
</evidence>
<dbReference type="STRING" id="3983.A0A2C9WMW8"/>
<dbReference type="InterPro" id="IPR004709">
    <property type="entry name" value="NaH_exchanger"/>
</dbReference>
<dbReference type="PANTHER" id="PTHR10110:SF190">
    <property type="entry name" value="SODIUM_HYDROGEN EXCHANGER"/>
    <property type="match status" value="1"/>
</dbReference>
<keyword evidence="6" id="KW-1133">Transmembrane helix</keyword>
<dbReference type="Gene3D" id="6.10.140.1330">
    <property type="match status" value="1"/>
</dbReference>
<dbReference type="GO" id="GO:0071805">
    <property type="term" value="P:potassium ion transmembrane transport"/>
    <property type="evidence" value="ECO:0000318"/>
    <property type="project" value="GO_Central"/>
</dbReference>
<dbReference type="GO" id="GO:0098719">
    <property type="term" value="P:sodium ion import across plasma membrane"/>
    <property type="evidence" value="ECO:0000318"/>
    <property type="project" value="GO_Central"/>
</dbReference>
<dbReference type="AlphaFoldDB" id="A0A2C9WMW8"/>
<dbReference type="NCBIfam" id="TIGR00840">
    <property type="entry name" value="b_cpa1"/>
    <property type="match status" value="1"/>
</dbReference>
<keyword evidence="9" id="KW-0472">Membrane</keyword>
<keyword evidence="3" id="KW-0633">Potassium transport</keyword>